<dbReference type="Pfam" id="PF00607">
    <property type="entry name" value="Gag_p24"/>
    <property type="match status" value="1"/>
</dbReference>
<evidence type="ECO:0000313" key="3">
    <source>
        <dbReference type="Proteomes" id="UP000092124"/>
    </source>
</evidence>
<gene>
    <name evidence="2" type="ORF">A6R68_17844</name>
</gene>
<feature type="compositionally biased region" description="Low complexity" evidence="1">
    <location>
        <begin position="99"/>
        <end position="113"/>
    </location>
</feature>
<dbReference type="OrthoDB" id="9630350at2759"/>
<dbReference type="SUPFAM" id="SSF47943">
    <property type="entry name" value="Retrovirus capsid protein, N-terminal core domain"/>
    <property type="match status" value="1"/>
</dbReference>
<sequence length="120" mass="13221">PQDWYLWEAKGLKELHKAVAEDGENCPWAQTLLQDITYNPCVPKDWMDLTKAVLSSTQFVNWIAHYKEECRVRAGANQAAQLAIPITYDMLTGTDNDAPSGTPSGDPGTPSGSKNLTNLK</sequence>
<proteinExistence type="predicted"/>
<dbReference type="GO" id="GO:0016032">
    <property type="term" value="P:viral process"/>
    <property type="evidence" value="ECO:0007669"/>
    <property type="project" value="InterPro"/>
</dbReference>
<dbReference type="PANTHER" id="PTHR40389">
    <property type="entry name" value="ENDOGENOUS RETROVIRUS GROUP K MEMBER 24 GAG POLYPROTEIN-RELATED"/>
    <property type="match status" value="1"/>
</dbReference>
<feature type="region of interest" description="Disordered" evidence="1">
    <location>
        <begin position="93"/>
        <end position="120"/>
    </location>
</feature>
<name>A0A1A6HAU9_NEOLE</name>
<reference evidence="2 3" key="1">
    <citation type="submission" date="2016-06" db="EMBL/GenBank/DDBJ databases">
        <title>The Draft Genome Sequence and Annotation of the Desert Woodrat Neotoma lepida.</title>
        <authorList>
            <person name="Campbell M."/>
            <person name="Oakeson K.F."/>
            <person name="Yandell M."/>
            <person name="Halpert J.R."/>
            <person name="Dearing D."/>
        </authorList>
    </citation>
    <scope>NUCLEOTIDE SEQUENCE [LARGE SCALE GENOMIC DNA]</scope>
    <source>
        <strain evidence="2">417</strain>
        <tissue evidence="2">Liver</tissue>
    </source>
</reference>
<comment type="caution">
    <text evidence="2">The sequence shown here is derived from an EMBL/GenBank/DDBJ whole genome shotgun (WGS) entry which is preliminary data.</text>
</comment>
<dbReference type="PANTHER" id="PTHR40389:SF3">
    <property type="entry name" value="IGE-BINDING PROTEIN"/>
    <property type="match status" value="1"/>
</dbReference>
<evidence type="ECO:0000256" key="1">
    <source>
        <dbReference type="SAM" id="MobiDB-lite"/>
    </source>
</evidence>
<feature type="non-terminal residue" evidence="2">
    <location>
        <position position="120"/>
    </location>
</feature>
<dbReference type="InterPro" id="IPR008919">
    <property type="entry name" value="Retrov_capsid_N"/>
</dbReference>
<dbReference type="InterPro" id="IPR050195">
    <property type="entry name" value="Primate_lentivir_Gag_pol-like"/>
</dbReference>
<dbReference type="Gene3D" id="1.10.375.10">
    <property type="entry name" value="Human Immunodeficiency Virus Type 1 Capsid Protein"/>
    <property type="match status" value="1"/>
</dbReference>
<dbReference type="AlphaFoldDB" id="A0A1A6HAU9"/>
<feature type="non-terminal residue" evidence="2">
    <location>
        <position position="1"/>
    </location>
</feature>
<dbReference type="EMBL" id="LZPO01035661">
    <property type="protein sequence ID" value="OBS75703.1"/>
    <property type="molecule type" value="Genomic_DNA"/>
</dbReference>
<accession>A0A1A6HAU9</accession>
<organism evidence="2 3">
    <name type="scientific">Neotoma lepida</name>
    <name type="common">Desert woodrat</name>
    <dbReference type="NCBI Taxonomy" id="56216"/>
    <lineage>
        <taxon>Eukaryota</taxon>
        <taxon>Metazoa</taxon>
        <taxon>Chordata</taxon>
        <taxon>Craniata</taxon>
        <taxon>Vertebrata</taxon>
        <taxon>Euteleostomi</taxon>
        <taxon>Mammalia</taxon>
        <taxon>Eutheria</taxon>
        <taxon>Euarchontoglires</taxon>
        <taxon>Glires</taxon>
        <taxon>Rodentia</taxon>
        <taxon>Myomorpha</taxon>
        <taxon>Muroidea</taxon>
        <taxon>Cricetidae</taxon>
        <taxon>Neotominae</taxon>
        <taxon>Neotoma</taxon>
    </lineage>
</organism>
<keyword evidence="3" id="KW-1185">Reference proteome</keyword>
<protein>
    <submittedName>
        <fullName evidence="2">Uncharacterized protein</fullName>
    </submittedName>
</protein>
<evidence type="ECO:0000313" key="2">
    <source>
        <dbReference type="EMBL" id="OBS75703.1"/>
    </source>
</evidence>
<dbReference type="Proteomes" id="UP000092124">
    <property type="component" value="Unassembled WGS sequence"/>
</dbReference>